<evidence type="ECO:0000313" key="2">
    <source>
        <dbReference type="EMBL" id="MBI1757544.1"/>
    </source>
</evidence>
<dbReference type="InterPro" id="IPR000120">
    <property type="entry name" value="Amidase"/>
</dbReference>
<proteinExistence type="predicted"/>
<dbReference type="PANTHER" id="PTHR11895:SF73">
    <property type="entry name" value="AMIDASE FAMILY PROTEIN"/>
    <property type="match status" value="1"/>
</dbReference>
<gene>
    <name evidence="2" type="ORF">HYR64_10615</name>
</gene>
<accession>A0A931PUK8</accession>
<protein>
    <submittedName>
        <fullName evidence="2">Amidase</fullName>
    </submittedName>
</protein>
<dbReference type="InterPro" id="IPR023631">
    <property type="entry name" value="Amidase_dom"/>
</dbReference>
<dbReference type="PROSITE" id="PS51318">
    <property type="entry name" value="TAT"/>
    <property type="match status" value="1"/>
</dbReference>
<comment type="caution">
    <text evidence="2">The sequence shown here is derived from an EMBL/GenBank/DDBJ whole genome shotgun (WGS) entry which is preliminary data.</text>
</comment>
<dbReference type="InterPro" id="IPR006311">
    <property type="entry name" value="TAT_signal"/>
</dbReference>
<organism evidence="2 3">
    <name type="scientific">Fimbriimonas ginsengisoli</name>
    <dbReference type="NCBI Taxonomy" id="1005039"/>
    <lineage>
        <taxon>Bacteria</taxon>
        <taxon>Bacillati</taxon>
        <taxon>Armatimonadota</taxon>
        <taxon>Fimbriimonadia</taxon>
        <taxon>Fimbriimonadales</taxon>
        <taxon>Fimbriimonadaceae</taxon>
        <taxon>Fimbriimonas</taxon>
    </lineage>
</organism>
<evidence type="ECO:0000259" key="1">
    <source>
        <dbReference type="Pfam" id="PF01425"/>
    </source>
</evidence>
<dbReference type="Pfam" id="PF01425">
    <property type="entry name" value="Amidase"/>
    <property type="match status" value="1"/>
</dbReference>
<evidence type="ECO:0000313" key="3">
    <source>
        <dbReference type="Proteomes" id="UP000727962"/>
    </source>
</evidence>
<dbReference type="Gene3D" id="3.90.1300.10">
    <property type="entry name" value="Amidase signature (AS) domain"/>
    <property type="match status" value="1"/>
</dbReference>
<dbReference type="EMBL" id="JACOSL010000065">
    <property type="protein sequence ID" value="MBI1757544.1"/>
    <property type="molecule type" value="Genomic_DNA"/>
</dbReference>
<dbReference type="InterPro" id="IPR036928">
    <property type="entry name" value="AS_sf"/>
</dbReference>
<dbReference type="GO" id="GO:0050567">
    <property type="term" value="F:glutaminyl-tRNA synthase (glutamine-hydrolyzing) activity"/>
    <property type="evidence" value="ECO:0007669"/>
    <property type="project" value="TreeGrafter"/>
</dbReference>
<sequence>MSRDLLSRKDLLRSSILSVAALTLPGKALARVAPDEIGLDDLKAFTKIAGLSFAEGELKEILPDVKDWLTGYPDIRAMALGDELEPPTVFIPKSHRKLSGRRGVSVRTVPARSAYRPSKDEDLAYLSVRELASLIKSKKVSPVELTELYLERLERYGDPLLCVVTLMREQALEMARAAEREIQDGRYRGPLHGIPCGIKDLFAMKGAPTTWGAEPYKNQILKYDSAVVERLHQAGAIILAKLSMGALAQGDVWFRGVTKNPWNLKEGSSGSSAGPACATAAGLVAFAVGTETLGSIMSPSHRCRVTGLRPTYGRGSRHGAMGLSYTMDKVGPICREAEDCALVFAALAGHDPRDRSSVDAPFHYRHDVKLSELKVGIVEPADKEPKTPLIRETLEKLGVQVRDVKLAAISAAMLVVLEVEAAAAFDDFTRSERIRSLKNSAWPNSFRASRFVPGVEYLRAQRARAWLMDKFEEDFGDLDALALSGIGRPALRIANLTGHPQVLIPQGADAKGQQLSVSFVGRIYEEADLLALASAYQRTGGYHRLRPQLT</sequence>
<dbReference type="SUPFAM" id="SSF75304">
    <property type="entry name" value="Amidase signature (AS) enzymes"/>
    <property type="match status" value="1"/>
</dbReference>
<feature type="domain" description="Amidase" evidence="1">
    <location>
        <begin position="144"/>
        <end position="497"/>
    </location>
</feature>
<dbReference type="AlphaFoldDB" id="A0A931PUK8"/>
<dbReference type="PANTHER" id="PTHR11895">
    <property type="entry name" value="TRANSAMIDASE"/>
    <property type="match status" value="1"/>
</dbReference>
<dbReference type="Proteomes" id="UP000727962">
    <property type="component" value="Unassembled WGS sequence"/>
</dbReference>
<name>A0A931PUK8_FIMGI</name>
<reference evidence="2" key="1">
    <citation type="submission" date="2020-07" db="EMBL/GenBank/DDBJ databases">
        <title>Huge and variable diversity of episymbiotic CPR bacteria and DPANN archaea in groundwater ecosystems.</title>
        <authorList>
            <person name="He C.Y."/>
            <person name="Keren R."/>
            <person name="Whittaker M."/>
            <person name="Farag I.F."/>
            <person name="Doudna J."/>
            <person name="Cate J.H.D."/>
            <person name="Banfield J.F."/>
        </authorList>
    </citation>
    <scope>NUCLEOTIDE SEQUENCE</scope>
    <source>
        <strain evidence="2">NC_groundwater_17_Pr7_B-0.1um_64_12</strain>
    </source>
</reference>